<evidence type="ECO:0000313" key="3">
    <source>
        <dbReference type="Proteomes" id="UP000220752"/>
    </source>
</evidence>
<evidence type="ECO:0000256" key="1">
    <source>
        <dbReference type="SAM" id="Phobius"/>
    </source>
</evidence>
<reference evidence="2 3" key="1">
    <citation type="journal article" date="2017" name="Front. Microbiol.">
        <title>New Insights into the Diversity of the Genus Faecalibacterium.</title>
        <authorList>
            <person name="Benevides L."/>
            <person name="Burman S."/>
            <person name="Martin R."/>
            <person name="Robert V."/>
            <person name="Thomas M."/>
            <person name="Miquel S."/>
            <person name="Chain F."/>
            <person name="Sokol H."/>
            <person name="Bermudez-Humaran L.G."/>
            <person name="Morrison M."/>
            <person name="Langella P."/>
            <person name="Azevedo V.A."/>
            <person name="Chatel J.M."/>
            <person name="Soares S."/>
        </authorList>
    </citation>
    <scope>NUCLEOTIDE SEQUENCE [LARGE SCALE GENOMIC DNA]</scope>
    <source>
        <strain evidence="3">CNCM I-4540</strain>
    </source>
</reference>
<feature type="transmembrane region" description="Helical" evidence="1">
    <location>
        <begin position="35"/>
        <end position="52"/>
    </location>
</feature>
<comment type="caution">
    <text evidence="2">The sequence shown here is derived from an EMBL/GenBank/DDBJ whole genome shotgun (WGS) entry which is preliminary data.</text>
</comment>
<dbReference type="EMBL" id="NMTQ01000037">
    <property type="protein sequence ID" value="PDX57242.1"/>
    <property type="molecule type" value="Genomic_DNA"/>
</dbReference>
<evidence type="ECO:0008006" key="4">
    <source>
        <dbReference type="Google" id="ProtNLM"/>
    </source>
</evidence>
<keyword evidence="3" id="KW-1185">Reference proteome</keyword>
<proteinExistence type="predicted"/>
<feature type="transmembrane region" description="Helical" evidence="1">
    <location>
        <begin position="58"/>
        <end position="81"/>
    </location>
</feature>
<keyword evidence="1" id="KW-0812">Transmembrane</keyword>
<dbReference type="Proteomes" id="UP000220752">
    <property type="component" value="Unassembled WGS sequence"/>
</dbReference>
<dbReference type="AlphaFoldDB" id="A0A2A6Z7A7"/>
<evidence type="ECO:0000313" key="2">
    <source>
        <dbReference type="EMBL" id="PDX57242.1"/>
    </source>
</evidence>
<sequence length="177" mass="20125">MSQTISVSTTMGEQGFRDFAVFDAFHHRKAWLRPAVFAAIMLAFAAVCLSQLGKRPGAGLLAAVLAIVGIGLPASYFYSFFRSVSRQIKQMHLPRAFYRVELADTGIAVWMYGQQDKPEPTSRHAWDSFYCAYRTDNAVYLYVEKEKAYLLNDRMEVVWKFLAGILPKEKLHDCRKG</sequence>
<name>A0A2A6Z7A7_9FIRM</name>
<protein>
    <recommendedName>
        <fullName evidence="4">YcxB-like protein domain-containing protein</fullName>
    </recommendedName>
</protein>
<gene>
    <name evidence="2" type="ORF">CGS46_11950</name>
</gene>
<organism evidence="2 3">
    <name type="scientific">Faecalibacterium langellae</name>
    <dbReference type="NCBI Taxonomy" id="3435293"/>
    <lineage>
        <taxon>Bacteria</taxon>
        <taxon>Bacillati</taxon>
        <taxon>Bacillota</taxon>
        <taxon>Clostridia</taxon>
        <taxon>Eubacteriales</taxon>
        <taxon>Oscillospiraceae</taxon>
        <taxon>Faecalibacterium</taxon>
    </lineage>
</organism>
<keyword evidence="1" id="KW-0472">Membrane</keyword>
<keyword evidence="1" id="KW-1133">Transmembrane helix</keyword>
<accession>A0A2A6Z7A7</accession>